<evidence type="ECO:0000256" key="6">
    <source>
        <dbReference type="SAM" id="Phobius"/>
    </source>
</evidence>
<name>A0A6P0HPJ6_9ACTN</name>
<feature type="transmembrane region" description="Helical" evidence="6">
    <location>
        <begin position="251"/>
        <end position="276"/>
    </location>
</feature>
<dbReference type="EMBL" id="JAAGXA010000025">
    <property type="protein sequence ID" value="NEN80629.1"/>
    <property type="molecule type" value="Genomic_DNA"/>
</dbReference>
<evidence type="ECO:0000256" key="5">
    <source>
        <dbReference type="ARBA" id="ARBA00023136"/>
    </source>
</evidence>
<sequence>MPAQAGAVVVSAGRVVGEARDLLRGTGRLLEGRDLSAAAATLTYFAGIAVVPWLLLALWSTTWGAGADAAEVRLLGLRVLVPPDMGARLPYDLLVDTAVHLGVVAALVLLFPASFYGEGLRRAGLALAPRTDRFTGWRARLLVLVALVPLPVLTGAFLATGDLLVPLAPEGGGEGVGDRLLRIVLGFVAAWLVLSVLLAWVFVAVMPAPLRWWVAAVGALGTGSFLAGFLHGFQLFLAIPIDVGLPFGGLGVVGGVVAVGLWLYVLHVFVLLGWTVTRALEERVRRGAVPEGGPSAAVGGTG</sequence>
<dbReference type="AlphaFoldDB" id="A0A6P0HPJ6"/>
<gene>
    <name evidence="7" type="ORF">G3T38_20460</name>
</gene>
<protein>
    <submittedName>
        <fullName evidence="7">YihY/virulence factor BrkB family protein</fullName>
    </submittedName>
</protein>
<keyword evidence="4 6" id="KW-1133">Transmembrane helix</keyword>
<dbReference type="InterPro" id="IPR017039">
    <property type="entry name" value="Virul_fac_BrkB"/>
</dbReference>
<feature type="transmembrane region" description="Helical" evidence="6">
    <location>
        <begin position="180"/>
        <end position="205"/>
    </location>
</feature>
<feature type="transmembrane region" description="Helical" evidence="6">
    <location>
        <begin position="37"/>
        <end position="59"/>
    </location>
</feature>
<accession>A0A6P0HPJ6</accession>
<evidence type="ECO:0000256" key="4">
    <source>
        <dbReference type="ARBA" id="ARBA00022989"/>
    </source>
</evidence>
<keyword evidence="8" id="KW-1185">Reference proteome</keyword>
<keyword evidence="2" id="KW-1003">Cell membrane</keyword>
<keyword evidence="3 6" id="KW-0812">Transmembrane</keyword>
<feature type="transmembrane region" description="Helical" evidence="6">
    <location>
        <begin position="98"/>
        <end position="120"/>
    </location>
</feature>
<feature type="transmembrane region" description="Helical" evidence="6">
    <location>
        <begin position="212"/>
        <end position="239"/>
    </location>
</feature>
<evidence type="ECO:0000256" key="2">
    <source>
        <dbReference type="ARBA" id="ARBA00022475"/>
    </source>
</evidence>
<dbReference type="Proteomes" id="UP000468687">
    <property type="component" value="Unassembled WGS sequence"/>
</dbReference>
<evidence type="ECO:0000313" key="7">
    <source>
        <dbReference type="EMBL" id="NEN80629.1"/>
    </source>
</evidence>
<proteinExistence type="predicted"/>
<evidence type="ECO:0000256" key="3">
    <source>
        <dbReference type="ARBA" id="ARBA00022692"/>
    </source>
</evidence>
<comment type="caution">
    <text evidence="7">The sequence shown here is derived from an EMBL/GenBank/DDBJ whole genome shotgun (WGS) entry which is preliminary data.</text>
</comment>
<keyword evidence="5 6" id="KW-0472">Membrane</keyword>
<dbReference type="RefSeq" id="WP_163774702.1">
    <property type="nucleotide sequence ID" value="NZ_JAAGXA010000025.1"/>
</dbReference>
<organism evidence="7 8">
    <name type="scientific">Nocardioides zeae</name>
    <dbReference type="NCBI Taxonomy" id="1457234"/>
    <lineage>
        <taxon>Bacteria</taxon>
        <taxon>Bacillati</taxon>
        <taxon>Actinomycetota</taxon>
        <taxon>Actinomycetes</taxon>
        <taxon>Propionibacteriales</taxon>
        <taxon>Nocardioidaceae</taxon>
        <taxon>Nocardioides</taxon>
    </lineage>
</organism>
<comment type="subcellular location">
    <subcellularLocation>
        <location evidence="1">Cell membrane</location>
        <topology evidence="1">Multi-pass membrane protein</topology>
    </subcellularLocation>
</comment>
<evidence type="ECO:0000256" key="1">
    <source>
        <dbReference type="ARBA" id="ARBA00004651"/>
    </source>
</evidence>
<reference evidence="7 8" key="1">
    <citation type="journal article" date="2014" name="Int. J. Syst. Evol. Microbiol.">
        <title>Nocardioides zeae sp. nov., isolated from the stem of Zea mays.</title>
        <authorList>
            <person name="Glaeser S.P."/>
            <person name="McInroy J.A."/>
            <person name="Busse H.J."/>
            <person name="Kampfer P."/>
        </authorList>
    </citation>
    <scope>NUCLEOTIDE SEQUENCE [LARGE SCALE GENOMIC DNA]</scope>
    <source>
        <strain evidence="7 8">JCM 30728</strain>
    </source>
</reference>
<dbReference type="Pfam" id="PF03631">
    <property type="entry name" value="Virul_fac_BrkB"/>
    <property type="match status" value="1"/>
</dbReference>
<feature type="transmembrane region" description="Helical" evidence="6">
    <location>
        <begin position="141"/>
        <end position="160"/>
    </location>
</feature>
<dbReference type="GO" id="GO:0005886">
    <property type="term" value="C:plasma membrane"/>
    <property type="evidence" value="ECO:0007669"/>
    <property type="project" value="UniProtKB-SubCell"/>
</dbReference>
<evidence type="ECO:0000313" key="8">
    <source>
        <dbReference type="Proteomes" id="UP000468687"/>
    </source>
</evidence>